<proteinExistence type="predicted"/>
<dbReference type="Proteomes" id="UP000580250">
    <property type="component" value="Unassembled WGS sequence"/>
</dbReference>
<protein>
    <submittedName>
        <fullName evidence="1">Uncharacterized protein</fullName>
    </submittedName>
</protein>
<comment type="caution">
    <text evidence="1">The sequence shown here is derived from an EMBL/GenBank/DDBJ whole genome shotgun (WGS) entry which is preliminary data.</text>
</comment>
<sequence length="316" mass="35762">MPETPSKTSNHQRIKEMMLHLSPEKAEIPYNLCFDDSNNLWVASKGGLFKFDISTKSVLFSMKNDFPKKVAAYPQILMYKNKLIYVTGDLELMQFRILDQLGNIEHESFIEGKVQSLAITKLGDLFMTKQMKSASPELEQNNSGMDESIIWRSHIDFPSAWDEFASSFDECFQCLCLLDDETLAVSVASIPVNIYSKQSIKLLNTKTGQLIGKPFSSCGKEAGQIFFPRCMRPFNNSQNLLIMDKTGRFLKFDKNGQFIEICAKIDDYIGNGFTLKNGEEEAVIACSGIVLDEKGESICDDWIEAIKLDGSRWTEE</sequence>
<organism evidence="1 2">
    <name type="scientific">Meloidogyne enterolobii</name>
    <name type="common">Root-knot nematode worm</name>
    <name type="synonym">Meloidogyne mayaguensis</name>
    <dbReference type="NCBI Taxonomy" id="390850"/>
    <lineage>
        <taxon>Eukaryota</taxon>
        <taxon>Metazoa</taxon>
        <taxon>Ecdysozoa</taxon>
        <taxon>Nematoda</taxon>
        <taxon>Chromadorea</taxon>
        <taxon>Rhabditida</taxon>
        <taxon>Tylenchina</taxon>
        <taxon>Tylenchomorpha</taxon>
        <taxon>Tylenchoidea</taxon>
        <taxon>Meloidogynidae</taxon>
        <taxon>Meloidogyninae</taxon>
        <taxon>Meloidogyne</taxon>
    </lineage>
</organism>
<evidence type="ECO:0000313" key="2">
    <source>
        <dbReference type="Proteomes" id="UP000580250"/>
    </source>
</evidence>
<gene>
    <name evidence="1" type="ORF">MENT_LOCUS8367</name>
</gene>
<accession>A0A6V7U6K8</accession>
<reference evidence="1 2" key="1">
    <citation type="submission" date="2020-08" db="EMBL/GenBank/DDBJ databases">
        <authorList>
            <person name="Koutsovoulos G."/>
            <person name="Danchin GJ E."/>
        </authorList>
    </citation>
    <scope>NUCLEOTIDE SEQUENCE [LARGE SCALE GENOMIC DNA]</scope>
</reference>
<name>A0A6V7U6K8_MELEN</name>
<dbReference type="OrthoDB" id="5837159at2759"/>
<dbReference type="SUPFAM" id="SSF63829">
    <property type="entry name" value="Calcium-dependent phosphotriesterase"/>
    <property type="match status" value="1"/>
</dbReference>
<dbReference type="AlphaFoldDB" id="A0A6V7U6K8"/>
<evidence type="ECO:0000313" key="1">
    <source>
        <dbReference type="EMBL" id="CAD2145644.1"/>
    </source>
</evidence>
<dbReference type="EMBL" id="CAJEWN010000035">
    <property type="protein sequence ID" value="CAD2145644.1"/>
    <property type="molecule type" value="Genomic_DNA"/>
</dbReference>